<evidence type="ECO:0000256" key="1">
    <source>
        <dbReference type="ARBA" id="ARBA00022603"/>
    </source>
</evidence>
<dbReference type="Pfam" id="PF03602">
    <property type="entry name" value="Cons_hypoth95"/>
    <property type="match status" value="1"/>
</dbReference>
<dbReference type="CDD" id="cd02440">
    <property type="entry name" value="AdoMet_MTases"/>
    <property type="match status" value="1"/>
</dbReference>
<dbReference type="NCBIfam" id="TIGR00095">
    <property type="entry name" value="16S rRNA (guanine(966)-N(2))-methyltransferase RsmD"/>
    <property type="match status" value="1"/>
</dbReference>
<proteinExistence type="predicted"/>
<reference evidence="3 4" key="1">
    <citation type="journal article" date="2018" name="Sci. Adv.">
        <title>Multi-heme cytochromes provide a pathway for survival in energy-limited environments.</title>
        <authorList>
            <person name="Deng X."/>
            <person name="Dohmae N."/>
            <person name="Nealson K.H."/>
            <person name="Hashimoto K."/>
            <person name="Okamoto A."/>
        </authorList>
    </citation>
    <scope>NUCLEOTIDE SEQUENCE [LARGE SCALE GENOMIC DNA]</scope>
    <source>
        <strain evidence="3 4">IS5</strain>
    </source>
</reference>
<dbReference type="PROSITE" id="PS00092">
    <property type="entry name" value="N6_MTASE"/>
    <property type="match status" value="1"/>
</dbReference>
<dbReference type="InterPro" id="IPR002052">
    <property type="entry name" value="DNA_methylase_N6_adenine_CS"/>
</dbReference>
<evidence type="ECO:0000313" key="3">
    <source>
        <dbReference type="EMBL" id="BBD07840.1"/>
    </source>
</evidence>
<dbReference type="Gene3D" id="3.40.50.150">
    <property type="entry name" value="Vaccinia Virus protein VP39"/>
    <property type="match status" value="1"/>
</dbReference>
<evidence type="ECO:0000256" key="2">
    <source>
        <dbReference type="ARBA" id="ARBA00022679"/>
    </source>
</evidence>
<dbReference type="GO" id="GO:0031167">
    <property type="term" value="P:rRNA methylation"/>
    <property type="evidence" value="ECO:0007669"/>
    <property type="project" value="InterPro"/>
</dbReference>
<protein>
    <submittedName>
        <fullName evidence="3">Methyltransferase</fullName>
    </submittedName>
</protein>
<dbReference type="PIRSF" id="PIRSF004553">
    <property type="entry name" value="CHP00095"/>
    <property type="match status" value="1"/>
</dbReference>
<dbReference type="GO" id="GO:0008168">
    <property type="term" value="F:methyltransferase activity"/>
    <property type="evidence" value="ECO:0007669"/>
    <property type="project" value="UniProtKB-KW"/>
</dbReference>
<gene>
    <name evidence="3" type="ORF">DFE_1114</name>
</gene>
<dbReference type="SUPFAM" id="SSF53335">
    <property type="entry name" value="S-adenosyl-L-methionine-dependent methyltransferases"/>
    <property type="match status" value="1"/>
</dbReference>
<dbReference type="OrthoDB" id="9803017at2"/>
<organism evidence="3 4">
    <name type="scientific">Desulfovibrio ferrophilus</name>
    <dbReference type="NCBI Taxonomy" id="241368"/>
    <lineage>
        <taxon>Bacteria</taxon>
        <taxon>Pseudomonadati</taxon>
        <taxon>Thermodesulfobacteriota</taxon>
        <taxon>Desulfovibrionia</taxon>
        <taxon>Desulfovibrionales</taxon>
        <taxon>Desulfovibrionaceae</taxon>
        <taxon>Desulfovibrio</taxon>
    </lineage>
</organism>
<sequence>MRIISGEFGGRTIRSVSGPGYRPATSKVRGAIFSMLVARGLDWEGLYVLDLFAGSGSLALEALSRGAAYAAFVEKSKNAATCISGNLKDLGLGKDRARVYATDLFKLLSGAPDRAFGLVFIDPPYGKDLLVPALEKALGGGWIAPEAFVLAEVEAGLALEPEAVHPDLELVTDRSYGQTRIVVWKTVSK</sequence>
<dbReference type="RefSeq" id="WP_126377442.1">
    <property type="nucleotide sequence ID" value="NZ_AP017378.1"/>
</dbReference>
<dbReference type="InterPro" id="IPR004398">
    <property type="entry name" value="RNA_MeTrfase_RsmD"/>
</dbReference>
<dbReference type="EMBL" id="AP017378">
    <property type="protein sequence ID" value="BBD07840.1"/>
    <property type="molecule type" value="Genomic_DNA"/>
</dbReference>
<evidence type="ECO:0000313" key="4">
    <source>
        <dbReference type="Proteomes" id="UP000269883"/>
    </source>
</evidence>
<keyword evidence="2 3" id="KW-0808">Transferase</keyword>
<dbReference type="PANTHER" id="PTHR43542:SF1">
    <property type="entry name" value="METHYLTRANSFERASE"/>
    <property type="match status" value="1"/>
</dbReference>
<dbReference type="InterPro" id="IPR029063">
    <property type="entry name" value="SAM-dependent_MTases_sf"/>
</dbReference>
<keyword evidence="1 3" id="KW-0489">Methyltransferase</keyword>
<dbReference type="AlphaFoldDB" id="A0A2Z6AX97"/>
<accession>A0A2Z6AX97</accession>
<keyword evidence="4" id="KW-1185">Reference proteome</keyword>
<dbReference type="PANTHER" id="PTHR43542">
    <property type="entry name" value="METHYLTRANSFERASE"/>
    <property type="match status" value="1"/>
</dbReference>
<dbReference type="GO" id="GO:0003676">
    <property type="term" value="F:nucleic acid binding"/>
    <property type="evidence" value="ECO:0007669"/>
    <property type="project" value="InterPro"/>
</dbReference>
<dbReference type="KEGG" id="dfl:DFE_1114"/>
<name>A0A2Z6AX97_9BACT</name>
<dbReference type="Proteomes" id="UP000269883">
    <property type="component" value="Chromosome"/>
</dbReference>